<accession>A0A3B4XVC3</accession>
<evidence type="ECO:0000313" key="2">
    <source>
        <dbReference type="Proteomes" id="UP000261360"/>
    </source>
</evidence>
<dbReference type="GeneTree" id="ENSGT00940000181622"/>
<dbReference type="STRING" id="1841481.ENSSLDP00000019808"/>
<protein>
    <submittedName>
        <fullName evidence="1">Uncharacterized protein</fullName>
    </submittedName>
</protein>
<reference evidence="1" key="1">
    <citation type="submission" date="2025-08" db="UniProtKB">
        <authorList>
            <consortium name="Ensembl"/>
        </authorList>
    </citation>
    <scope>IDENTIFICATION</scope>
</reference>
<keyword evidence="2" id="KW-1185">Reference proteome</keyword>
<organism evidence="1 2">
    <name type="scientific">Seriola lalandi dorsalis</name>
    <dbReference type="NCBI Taxonomy" id="1841481"/>
    <lineage>
        <taxon>Eukaryota</taxon>
        <taxon>Metazoa</taxon>
        <taxon>Chordata</taxon>
        <taxon>Craniata</taxon>
        <taxon>Vertebrata</taxon>
        <taxon>Euteleostomi</taxon>
        <taxon>Actinopterygii</taxon>
        <taxon>Neopterygii</taxon>
        <taxon>Teleostei</taxon>
        <taxon>Neoteleostei</taxon>
        <taxon>Acanthomorphata</taxon>
        <taxon>Carangaria</taxon>
        <taxon>Carangiformes</taxon>
        <taxon>Carangidae</taxon>
        <taxon>Seriola</taxon>
    </lineage>
</organism>
<dbReference type="Ensembl" id="ENSSLDT00000020473.1">
    <property type="protein sequence ID" value="ENSSLDP00000019808.1"/>
    <property type="gene ID" value="ENSSLDG00000015524.1"/>
</dbReference>
<dbReference type="Proteomes" id="UP000261360">
    <property type="component" value="Unplaced"/>
</dbReference>
<evidence type="ECO:0000313" key="1">
    <source>
        <dbReference type="Ensembl" id="ENSSLDP00000019808.1"/>
    </source>
</evidence>
<dbReference type="AlphaFoldDB" id="A0A3B4XVC3"/>
<name>A0A3B4XVC3_SERLL</name>
<proteinExistence type="predicted"/>
<sequence length="136" mass="15561">MHCGITSSFKYSLLYSLLNSITPHCTHYQAAVCLFSAFINDVISLCLCFFSSSLDVRCPSRHWMSRGHSCEERTAWNPKYCVVADCQMLLLNENQVVRGQRKQDRQGVHLLRRTISVPVETQFPEFHSQLSTESGE</sequence>
<reference evidence="1" key="2">
    <citation type="submission" date="2025-09" db="UniProtKB">
        <authorList>
            <consortium name="Ensembl"/>
        </authorList>
    </citation>
    <scope>IDENTIFICATION</scope>
</reference>